<dbReference type="InterPro" id="IPR055259">
    <property type="entry name" value="YkvP/CgeB_Glyco_trans-like"/>
</dbReference>
<evidence type="ECO:0000259" key="1">
    <source>
        <dbReference type="Pfam" id="PF13524"/>
    </source>
</evidence>
<dbReference type="SUPFAM" id="SSF53756">
    <property type="entry name" value="UDP-Glycosyltransferase/glycogen phosphorylase"/>
    <property type="match status" value="1"/>
</dbReference>
<dbReference type="EMBL" id="NMTV01000025">
    <property type="protein sequence ID" value="PDX73382.1"/>
    <property type="molecule type" value="Genomic_DNA"/>
</dbReference>
<dbReference type="Pfam" id="PF13524">
    <property type="entry name" value="Glyco_trans_1_2"/>
    <property type="match status" value="1"/>
</dbReference>
<gene>
    <name evidence="2" type="ORF">CGS55_03745</name>
</gene>
<dbReference type="AlphaFoldDB" id="A0A2A7A2U6"/>
<name>A0A2A7A2U6_9FIRM</name>
<organism evidence="2 3">
    <name type="scientific">Faecalibacterium prausnitzii</name>
    <dbReference type="NCBI Taxonomy" id="853"/>
    <lineage>
        <taxon>Bacteria</taxon>
        <taxon>Bacillati</taxon>
        <taxon>Bacillota</taxon>
        <taxon>Clostridia</taxon>
        <taxon>Eubacteriales</taxon>
        <taxon>Oscillospiraceae</taxon>
        <taxon>Faecalibacterium</taxon>
    </lineage>
</organism>
<accession>A0A2A7A2U6</accession>
<comment type="caution">
    <text evidence="2">The sequence shown here is derived from an EMBL/GenBank/DDBJ whole genome shotgun (WGS) entry which is preliminary data.</text>
</comment>
<dbReference type="Gene3D" id="3.40.50.2000">
    <property type="entry name" value="Glycogen Phosphorylase B"/>
    <property type="match status" value="1"/>
</dbReference>
<proteinExistence type="predicted"/>
<feature type="domain" description="Spore protein YkvP/CgeB glycosyl transferase-like" evidence="1">
    <location>
        <begin position="294"/>
        <end position="415"/>
    </location>
</feature>
<sequence>MHPRVLIVGTVPYNTKSTSRAFDAYFHYWEKENLAQIFSNTKKPCKGHCETLFQVTDHRVLQRWMGKKVDTGVIYHYDELDTEWLDNDLELGDAKAEAAYKFGGKHTPLTHLLRGILWRKRFWCTEKLNNWLDNFKPECVFLAFSDDYFIPQIAMYVAKRYNVPIVSCIGDDYYFNVEKTLNPIYHLYKSTYKKLIDKVLAWPGSAIYISDKIRDKYNSEFGLDGETVYLTSTVQRKPFSVINKDCPVITYFGNIGMGRNNSLNDIGYALGKINPEYMLEVYSNEKDEQVYSVFKDNKNVKYMGSVPYTQVQKRMAESDITVIVEGFEEKDINLSRYSLSTKAADALASGASILTYGSLESGIIEYMQSTDAAMVCTDKAKLVDSITQLISNQEIQKKYYEQAIVMTREHHNLQASCKTSENVVAKAIQHMK</sequence>
<evidence type="ECO:0000313" key="3">
    <source>
        <dbReference type="Proteomes" id="UP000219901"/>
    </source>
</evidence>
<evidence type="ECO:0000313" key="2">
    <source>
        <dbReference type="EMBL" id="PDX73382.1"/>
    </source>
</evidence>
<protein>
    <recommendedName>
        <fullName evidence="1">Spore protein YkvP/CgeB glycosyl transferase-like domain-containing protein</fullName>
    </recommendedName>
</protein>
<reference evidence="2 3" key="1">
    <citation type="journal article" date="2017" name="Front. Microbiol.">
        <title>New Insights into the Diversity of the Genus Faecalibacterium.</title>
        <authorList>
            <person name="Benevides L."/>
            <person name="Burman S."/>
            <person name="Martin R."/>
            <person name="Robert V."/>
            <person name="Thomas M."/>
            <person name="Miquel S."/>
            <person name="Chain F."/>
            <person name="Sokol H."/>
            <person name="Bermudez-Humaran L.G."/>
            <person name="Morrison M."/>
            <person name="Langella P."/>
            <person name="Azevedo V.A."/>
            <person name="Chatel J.M."/>
            <person name="Soares S."/>
        </authorList>
    </citation>
    <scope>NUCLEOTIDE SEQUENCE [LARGE SCALE GENOMIC DNA]</scope>
    <source>
        <strain evidence="2 3">CNCM I 4546</strain>
    </source>
</reference>
<dbReference type="RefSeq" id="WP_097782709.1">
    <property type="nucleotide sequence ID" value="NZ_NMTV01000025.1"/>
</dbReference>
<dbReference type="Proteomes" id="UP000219901">
    <property type="component" value="Unassembled WGS sequence"/>
</dbReference>